<dbReference type="STRING" id="1293891.TMES_19700"/>
<proteinExistence type="predicted"/>
<organism evidence="2 3">
    <name type="scientific">Thalassospira mesophila</name>
    <dbReference type="NCBI Taxonomy" id="1293891"/>
    <lineage>
        <taxon>Bacteria</taxon>
        <taxon>Pseudomonadati</taxon>
        <taxon>Pseudomonadota</taxon>
        <taxon>Alphaproteobacteria</taxon>
        <taxon>Rhodospirillales</taxon>
        <taxon>Thalassospiraceae</taxon>
        <taxon>Thalassospira</taxon>
    </lineage>
</organism>
<dbReference type="PROSITE" id="PS51257">
    <property type="entry name" value="PROKAR_LIPOPROTEIN"/>
    <property type="match status" value="1"/>
</dbReference>
<comment type="caution">
    <text evidence="2">The sequence shown here is derived from an EMBL/GenBank/DDBJ whole genome shotgun (WGS) entry which is preliminary data.</text>
</comment>
<keyword evidence="3" id="KW-1185">Reference proteome</keyword>
<sequence>MRMKRWRLSAIVALAAFMTLGGCATVAPRIYLLGYPSAVTPVARDETGLAMIEVEPVSVPDFQDSRDIFVRKGPNELVADPSARWGERLSVGVSRALIAALAKRQPDIRVTSSRPVLPAAQQVRVDVDTFEIREDGLCILGARWSITRDGNRHAATTDYARFTVNANGTDTADVVGAMTQAIDQLADHISVALNHN</sequence>
<evidence type="ECO:0000313" key="2">
    <source>
        <dbReference type="EMBL" id="OSQ35834.1"/>
    </source>
</evidence>
<name>A0A1Y2KVF5_9PROT</name>
<feature type="domain" description="ABC-type transport auxiliary lipoprotein component" evidence="1">
    <location>
        <begin position="31"/>
        <end position="189"/>
    </location>
</feature>
<gene>
    <name evidence="2" type="ORF">TMES_19700</name>
</gene>
<dbReference type="RefSeq" id="WP_085585791.1">
    <property type="nucleotide sequence ID" value="NZ_JFKA01000014.1"/>
</dbReference>
<dbReference type="OrthoDB" id="7346275at2"/>
<dbReference type="AlphaFoldDB" id="A0A1Y2KVF5"/>
<dbReference type="Gene3D" id="3.40.50.10610">
    <property type="entry name" value="ABC-type transport auxiliary lipoprotein component"/>
    <property type="match status" value="1"/>
</dbReference>
<reference evidence="2 3" key="1">
    <citation type="submission" date="2014-03" db="EMBL/GenBank/DDBJ databases">
        <title>The draft genome sequence of Thalassospira mesophila JCM 18969.</title>
        <authorList>
            <person name="Lai Q."/>
            <person name="Shao Z."/>
        </authorList>
    </citation>
    <scope>NUCLEOTIDE SEQUENCE [LARGE SCALE GENOMIC DNA]</scope>
    <source>
        <strain evidence="2 3">JCM 18969</strain>
    </source>
</reference>
<dbReference type="Pfam" id="PF03886">
    <property type="entry name" value="ABC_trans_aux"/>
    <property type="match status" value="1"/>
</dbReference>
<protein>
    <recommendedName>
        <fullName evidence="1">ABC-type transport auxiliary lipoprotein component domain-containing protein</fullName>
    </recommendedName>
</protein>
<dbReference type="Proteomes" id="UP000193391">
    <property type="component" value="Unassembled WGS sequence"/>
</dbReference>
<evidence type="ECO:0000313" key="3">
    <source>
        <dbReference type="Proteomes" id="UP000193391"/>
    </source>
</evidence>
<dbReference type="SUPFAM" id="SSF159594">
    <property type="entry name" value="XCC0632-like"/>
    <property type="match status" value="1"/>
</dbReference>
<accession>A0A1Y2KVF5</accession>
<evidence type="ECO:0000259" key="1">
    <source>
        <dbReference type="Pfam" id="PF03886"/>
    </source>
</evidence>
<dbReference type="InterPro" id="IPR005586">
    <property type="entry name" value="ABC_trans_aux"/>
</dbReference>
<dbReference type="EMBL" id="JFKA01000014">
    <property type="protein sequence ID" value="OSQ35834.1"/>
    <property type="molecule type" value="Genomic_DNA"/>
</dbReference>